<reference evidence="1" key="1">
    <citation type="submission" date="2023-10" db="EMBL/GenBank/DDBJ databases">
        <authorList>
            <person name="Domelevo Entfellner J.-B."/>
        </authorList>
    </citation>
    <scope>NUCLEOTIDE SEQUENCE</scope>
</reference>
<feature type="non-terminal residue" evidence="1">
    <location>
        <position position="57"/>
    </location>
</feature>
<feature type="non-terminal residue" evidence="1">
    <location>
        <position position="1"/>
    </location>
</feature>
<dbReference type="Proteomes" id="UP001189624">
    <property type="component" value="Chromosome 6"/>
</dbReference>
<organism evidence="1 2">
    <name type="scientific">Sphenostylis stenocarpa</name>
    <dbReference type="NCBI Taxonomy" id="92480"/>
    <lineage>
        <taxon>Eukaryota</taxon>
        <taxon>Viridiplantae</taxon>
        <taxon>Streptophyta</taxon>
        <taxon>Embryophyta</taxon>
        <taxon>Tracheophyta</taxon>
        <taxon>Spermatophyta</taxon>
        <taxon>Magnoliopsida</taxon>
        <taxon>eudicotyledons</taxon>
        <taxon>Gunneridae</taxon>
        <taxon>Pentapetalae</taxon>
        <taxon>rosids</taxon>
        <taxon>fabids</taxon>
        <taxon>Fabales</taxon>
        <taxon>Fabaceae</taxon>
        <taxon>Papilionoideae</taxon>
        <taxon>50 kb inversion clade</taxon>
        <taxon>NPAAA clade</taxon>
        <taxon>indigoferoid/millettioid clade</taxon>
        <taxon>Phaseoleae</taxon>
        <taxon>Sphenostylis</taxon>
    </lineage>
</organism>
<evidence type="ECO:0000313" key="2">
    <source>
        <dbReference type="Proteomes" id="UP001189624"/>
    </source>
</evidence>
<dbReference type="AlphaFoldDB" id="A0AA86STL3"/>
<evidence type="ECO:0000313" key="1">
    <source>
        <dbReference type="EMBL" id="CAJ1964673.1"/>
    </source>
</evidence>
<gene>
    <name evidence="1" type="ORF">AYBTSS11_LOCUS20441</name>
</gene>
<proteinExistence type="predicted"/>
<dbReference type="Gramene" id="rna-AYBTSS11_LOCUS20441">
    <property type="protein sequence ID" value="CAJ1964673.1"/>
    <property type="gene ID" value="gene-AYBTSS11_LOCUS20441"/>
</dbReference>
<name>A0AA86STL3_9FABA</name>
<dbReference type="EMBL" id="OY731403">
    <property type="protein sequence ID" value="CAJ1964673.1"/>
    <property type="molecule type" value="Genomic_DNA"/>
</dbReference>
<accession>A0AA86STL3</accession>
<protein>
    <submittedName>
        <fullName evidence="1">Uncharacterized protein</fullName>
    </submittedName>
</protein>
<sequence>GARFIAKALRLGSDGLRARDFGVMGEGGAWDRFRSSSEGRRPAVEIEGYWWRRRARK</sequence>
<keyword evidence="2" id="KW-1185">Reference proteome</keyword>